<feature type="signal peptide" evidence="1">
    <location>
        <begin position="1"/>
        <end position="20"/>
    </location>
</feature>
<dbReference type="PROSITE" id="PS51257">
    <property type="entry name" value="PROKAR_LIPOPROTEIN"/>
    <property type="match status" value="1"/>
</dbReference>
<accession>A0AAW9TFJ0</accession>
<evidence type="ECO:0000313" key="2">
    <source>
        <dbReference type="EMBL" id="MQN32297.1"/>
    </source>
</evidence>
<dbReference type="AlphaFoldDB" id="A0AAW9TFJ0"/>
<evidence type="ECO:0000256" key="1">
    <source>
        <dbReference type="SAM" id="SignalP"/>
    </source>
</evidence>
<dbReference type="EMBL" id="VZCR01000061">
    <property type="protein sequence ID" value="MQN32297.1"/>
    <property type="molecule type" value="Genomic_DNA"/>
</dbReference>
<evidence type="ECO:0000313" key="3">
    <source>
        <dbReference type="Proteomes" id="UP000420707"/>
    </source>
</evidence>
<organism evidence="2 3">
    <name type="scientific">Segatella copri</name>
    <dbReference type="NCBI Taxonomy" id="165179"/>
    <lineage>
        <taxon>Bacteria</taxon>
        <taxon>Pseudomonadati</taxon>
        <taxon>Bacteroidota</taxon>
        <taxon>Bacteroidia</taxon>
        <taxon>Bacteroidales</taxon>
        <taxon>Prevotellaceae</taxon>
        <taxon>Segatella</taxon>
    </lineage>
</organism>
<name>A0AAW9TFJ0_9BACT</name>
<dbReference type="Proteomes" id="UP000420707">
    <property type="component" value="Unassembled WGS sequence"/>
</dbReference>
<proteinExistence type="predicted"/>
<evidence type="ECO:0008006" key="4">
    <source>
        <dbReference type="Google" id="ProtNLM"/>
    </source>
</evidence>
<gene>
    <name evidence="2" type="ORF">F7D90_10110</name>
</gene>
<feature type="chain" id="PRO_5043914489" description="Lipoprotein" evidence="1">
    <location>
        <begin position="21"/>
        <end position="211"/>
    </location>
</feature>
<dbReference type="RefSeq" id="WP_153085123.1">
    <property type="nucleotide sequence ID" value="NZ_VZAM01000055.1"/>
</dbReference>
<comment type="caution">
    <text evidence="2">The sequence shown here is derived from an EMBL/GenBank/DDBJ whole genome shotgun (WGS) entry which is preliminary data.</text>
</comment>
<protein>
    <recommendedName>
        <fullName evidence="4">Lipoprotein</fullName>
    </recommendedName>
</protein>
<reference evidence="3" key="1">
    <citation type="submission" date="2019-09" db="EMBL/GenBank/DDBJ databases">
        <title>Distinct polysaccharide growth profiles of human intestinal Prevotella copri isolates.</title>
        <authorList>
            <person name="Fehlner-Peach H."/>
            <person name="Magnabosco C."/>
            <person name="Raghavan V."/>
            <person name="Scher J.U."/>
            <person name="Tett A."/>
            <person name="Cox L.M."/>
            <person name="Gottsegen C."/>
            <person name="Watters A."/>
            <person name="Wiltshire- Gordon J.D."/>
            <person name="Segata N."/>
            <person name="Bonneau R."/>
            <person name="Littman D.R."/>
        </authorList>
    </citation>
    <scope>NUCLEOTIDE SEQUENCE [LARGE SCALE GENOMIC DNA]</scope>
    <source>
        <strain evidence="3">iAP146</strain>
    </source>
</reference>
<sequence length="211" mass="23892">MKYFVKKSVLLLLVVLAFCACDNSNDNNDNDEVILPKPQSSKTVVNYTGEVEFVVDAPQIREDIEQDLKANPPFGGSKKYQFVIKKYSRLLPASFMLYAVNPEDDKSADGYILDIAGKVEYKDNYRLFPTASGQGWYKENIVPVDTKDGKPVATYDVFIKQNIPSSTVGSKMYFCEDLTEKYRQKFPNEDIHAVVRRLVLSYVSGGDNIKE</sequence>
<keyword evidence="1" id="KW-0732">Signal</keyword>